<feature type="transmembrane region" description="Helical" evidence="1">
    <location>
        <begin position="12"/>
        <end position="31"/>
    </location>
</feature>
<dbReference type="Proteomes" id="UP000032578">
    <property type="component" value="Unassembled WGS sequence"/>
</dbReference>
<name>A0A0D7WBQ3_9FLAO</name>
<evidence type="ECO:0000313" key="2">
    <source>
        <dbReference type="EMBL" id="KJD36113.1"/>
    </source>
</evidence>
<comment type="caution">
    <text evidence="2">The sequence shown here is derived from an EMBL/GenBank/DDBJ whole genome shotgun (WGS) entry which is preliminary data.</text>
</comment>
<proteinExistence type="predicted"/>
<feature type="transmembrane region" description="Helical" evidence="1">
    <location>
        <begin position="265"/>
        <end position="286"/>
    </location>
</feature>
<sequence length="784" mass="89999">MKLSHWLKQLLSVVLKNFIALLFVIVVYIVFRVDHLKDLVVVIIQHKYHVFIMIAFYASILVLAFLISYGNLIEVEKLKELRIKNIYRKEFGFWKNISNIIQHLNIKDSKEKELVNSKTKVANLENIEETPKAYINRVYPKMLATYMILGITFSVNSTYYDIFQTHIAFKGLFWLLTLFLLFLTNPNFSNFLKTKLKWNSKNGTFPLITVLVLFLVIIFLGINSKHGTQSDIRNLFLSLFCLTCIFFFLSITYNKKLLSFKAKVIMPIGYILTLGSFVTYFVMFIGPALNKLKIFTPIVIILICLIGLYIIFMSLYYLGRYKQWPVLTVTFFTAILLTILVARSKSFKHYEVVTVDANKDLHPDNRLSLNEYIKQFIAERKNAILNLKKGKQFPIILVSAEGGGSRAGLWSLLVHSYLYEKNKDYFKKHLFSITGASGGSVGNNIFYAVASENETNNGSISFKNESNKKSFIYKGSDFFKEDYISSSIAGLLGRDLLASIFHLNCYQDRGEITQVEWEQQFDSVFNAKGLLQKPYLDVMPKKGAKFTPPILVTTTTQVQKGRLYVISPVKFDKPHGFYDLLEEYAYNITDKQAIKRSTAMLLTARFPYISPNARISGIGQFGDGGYYDNIGGTVTKYLEEALIKALQSDTLLTNKWKIKHLVIYNNTKETNDKCTCSKQKNNDSINYYSQLFTPAKMVLSSVFAHADEFIKASANDVLIESKRTLIPIDLYEQRTTDELPCDSLFRPLIPLSRYLSNDAVKSLENRLENKIEVANRLDKLLEYK</sequence>
<dbReference type="PATRIC" id="fig|1435349.4.peg.2104"/>
<keyword evidence="1" id="KW-1133">Transmembrane helix</keyword>
<dbReference type="RefSeq" id="WP_044631973.1">
    <property type="nucleotide sequence ID" value="NZ_JTDW01000004.1"/>
</dbReference>
<keyword evidence="1" id="KW-0472">Membrane</keyword>
<feature type="transmembrane region" description="Helical" evidence="1">
    <location>
        <begin position="234"/>
        <end position="253"/>
    </location>
</feature>
<evidence type="ECO:0000313" key="3">
    <source>
        <dbReference type="Proteomes" id="UP000032578"/>
    </source>
</evidence>
<evidence type="ECO:0000256" key="1">
    <source>
        <dbReference type="SAM" id="Phobius"/>
    </source>
</evidence>
<feature type="transmembrane region" description="Helical" evidence="1">
    <location>
        <begin position="204"/>
        <end position="222"/>
    </location>
</feature>
<feature type="transmembrane region" description="Helical" evidence="1">
    <location>
        <begin position="51"/>
        <end position="72"/>
    </location>
</feature>
<dbReference type="AlphaFoldDB" id="A0A0D7WBQ3"/>
<feature type="transmembrane region" description="Helical" evidence="1">
    <location>
        <begin position="298"/>
        <end position="318"/>
    </location>
</feature>
<evidence type="ECO:0008006" key="4">
    <source>
        <dbReference type="Google" id="ProtNLM"/>
    </source>
</evidence>
<reference evidence="2 3" key="1">
    <citation type="submission" date="2014-11" db="EMBL/GenBank/DDBJ databases">
        <title>Tamlana sedimentorum sp. nov., isolated from shallow sand sediments of the Sea of Japan.</title>
        <authorList>
            <person name="Romanenko L.A."/>
        </authorList>
    </citation>
    <scope>NUCLEOTIDE SEQUENCE [LARGE SCALE GENOMIC DNA]</scope>
    <source>
        <strain evidence="2 3">JCM 19808</strain>
    </source>
</reference>
<accession>A0A0D7WBQ3</accession>
<feature type="transmembrane region" description="Helical" evidence="1">
    <location>
        <begin position="324"/>
        <end position="342"/>
    </location>
</feature>
<keyword evidence="1" id="KW-0812">Transmembrane</keyword>
<gene>
    <name evidence="2" type="ORF">PW52_05740</name>
</gene>
<feature type="transmembrane region" description="Helical" evidence="1">
    <location>
        <begin position="167"/>
        <end position="184"/>
    </location>
</feature>
<protein>
    <recommendedName>
        <fullName evidence="4">PNPLA domain-containing protein</fullName>
    </recommendedName>
</protein>
<dbReference type="OrthoDB" id="1488930at2"/>
<keyword evidence="3" id="KW-1185">Reference proteome</keyword>
<dbReference type="EMBL" id="JTDW01000004">
    <property type="protein sequence ID" value="KJD36113.1"/>
    <property type="molecule type" value="Genomic_DNA"/>
</dbReference>
<organism evidence="2 3">
    <name type="scientific">Neotamlana sedimentorum</name>
    <dbReference type="NCBI Taxonomy" id="1435349"/>
    <lineage>
        <taxon>Bacteria</taxon>
        <taxon>Pseudomonadati</taxon>
        <taxon>Bacteroidota</taxon>
        <taxon>Flavobacteriia</taxon>
        <taxon>Flavobacteriales</taxon>
        <taxon>Flavobacteriaceae</taxon>
        <taxon>Neotamlana</taxon>
    </lineage>
</organism>
<dbReference type="STRING" id="1435349.PW52_05740"/>